<dbReference type="CDD" id="cd10917">
    <property type="entry name" value="CE4_NodB_like_6s_7s"/>
    <property type="match status" value="1"/>
</dbReference>
<keyword evidence="5" id="KW-1185">Reference proteome</keyword>
<evidence type="ECO:0000256" key="1">
    <source>
        <dbReference type="ARBA" id="ARBA00022723"/>
    </source>
</evidence>
<accession>A0A7H0VK00</accession>
<dbReference type="Pfam" id="PF01522">
    <property type="entry name" value="Polysacc_deac_1"/>
    <property type="match status" value="1"/>
</dbReference>
<dbReference type="InterPro" id="IPR050248">
    <property type="entry name" value="Polysacc_deacetylase_ArnD"/>
</dbReference>
<dbReference type="AlphaFoldDB" id="A0A7H0VK00"/>
<dbReference type="Proteomes" id="UP000516305">
    <property type="component" value="Chromosome"/>
</dbReference>
<protein>
    <submittedName>
        <fullName evidence="4">Polysaccharide deacetylase family protein</fullName>
    </submittedName>
</protein>
<evidence type="ECO:0000256" key="2">
    <source>
        <dbReference type="ARBA" id="ARBA00022801"/>
    </source>
</evidence>
<dbReference type="PROSITE" id="PS51677">
    <property type="entry name" value="NODB"/>
    <property type="match status" value="1"/>
</dbReference>
<dbReference type="GO" id="GO:0005975">
    <property type="term" value="P:carbohydrate metabolic process"/>
    <property type="evidence" value="ECO:0007669"/>
    <property type="project" value="InterPro"/>
</dbReference>
<dbReference type="PANTHER" id="PTHR10587:SF133">
    <property type="entry name" value="CHITIN DEACETYLASE 1-RELATED"/>
    <property type="match status" value="1"/>
</dbReference>
<dbReference type="InterPro" id="IPR011330">
    <property type="entry name" value="Glyco_hydro/deAcase_b/a-brl"/>
</dbReference>
<sequence length="215" mass="24216">MPYLTFIPKLYQALKPGFIWRLSADASKPTIYLTFDDGPIPAVTPWVLEQLDAYQAKASFFCIGDNVQKHPEVFQAVLAAGHTVGNHTFHHLKGTQHSLEDYLANVELCAKQVASQAFRPPYGRIQKKQARALSRACYNIIMWDSLAADWDANRSGQQCFESIRKHAGPGSIVVFHDSIKAWPRLKEALPLCLEYYSKLGYRFEALKLQNSSAAE</sequence>
<dbReference type="PANTHER" id="PTHR10587">
    <property type="entry name" value="GLYCOSYL TRANSFERASE-RELATED"/>
    <property type="match status" value="1"/>
</dbReference>
<dbReference type="GO" id="GO:0016020">
    <property type="term" value="C:membrane"/>
    <property type="evidence" value="ECO:0007669"/>
    <property type="project" value="TreeGrafter"/>
</dbReference>
<dbReference type="GO" id="GO:0016810">
    <property type="term" value="F:hydrolase activity, acting on carbon-nitrogen (but not peptide) bonds"/>
    <property type="evidence" value="ECO:0007669"/>
    <property type="project" value="InterPro"/>
</dbReference>
<feature type="domain" description="NodB homology" evidence="3">
    <location>
        <begin position="29"/>
        <end position="204"/>
    </location>
</feature>
<keyword evidence="2" id="KW-0378">Hydrolase</keyword>
<keyword evidence="1" id="KW-0479">Metal-binding</keyword>
<dbReference type="KEGG" id="chyd:H4K34_09745"/>
<evidence type="ECO:0000313" key="5">
    <source>
        <dbReference type="Proteomes" id="UP000516305"/>
    </source>
</evidence>
<evidence type="ECO:0000313" key="4">
    <source>
        <dbReference type="EMBL" id="QNR26048.1"/>
    </source>
</evidence>
<gene>
    <name evidence="4" type="ORF">H4K34_09745</name>
</gene>
<dbReference type="SUPFAM" id="SSF88713">
    <property type="entry name" value="Glycoside hydrolase/deacetylase"/>
    <property type="match status" value="1"/>
</dbReference>
<dbReference type="InterPro" id="IPR002509">
    <property type="entry name" value="NODB_dom"/>
</dbReference>
<proteinExistence type="predicted"/>
<dbReference type="Gene3D" id="3.20.20.370">
    <property type="entry name" value="Glycoside hydrolase/deacetylase"/>
    <property type="match status" value="1"/>
</dbReference>
<reference evidence="4 5" key="1">
    <citation type="submission" date="2020-08" db="EMBL/GenBank/DDBJ databases">
        <title>Croceimicrobium hydrocarbonivorans gen. nov., sp. nov., a novel marine bacterium isolated from a bacterial consortium that degrades polyethylene terephthalate.</title>
        <authorList>
            <person name="Liu R."/>
        </authorList>
    </citation>
    <scope>NUCLEOTIDE SEQUENCE [LARGE SCALE GENOMIC DNA]</scope>
    <source>
        <strain evidence="4 5">A20-9</strain>
    </source>
</reference>
<name>A0A7H0VK00_9FLAO</name>
<dbReference type="GO" id="GO:0046872">
    <property type="term" value="F:metal ion binding"/>
    <property type="evidence" value="ECO:0007669"/>
    <property type="project" value="UniProtKB-KW"/>
</dbReference>
<dbReference type="EMBL" id="CP060139">
    <property type="protein sequence ID" value="QNR26048.1"/>
    <property type="molecule type" value="Genomic_DNA"/>
</dbReference>
<organism evidence="4 5">
    <name type="scientific">Croceimicrobium hydrocarbonivorans</name>
    <dbReference type="NCBI Taxonomy" id="2761580"/>
    <lineage>
        <taxon>Bacteria</taxon>
        <taxon>Pseudomonadati</taxon>
        <taxon>Bacteroidota</taxon>
        <taxon>Flavobacteriia</taxon>
        <taxon>Flavobacteriales</taxon>
        <taxon>Owenweeksiaceae</taxon>
        <taxon>Croceimicrobium</taxon>
    </lineage>
</organism>
<evidence type="ECO:0000259" key="3">
    <source>
        <dbReference type="PROSITE" id="PS51677"/>
    </source>
</evidence>